<evidence type="ECO:0000313" key="3">
    <source>
        <dbReference type="Proteomes" id="UP001597347"/>
    </source>
</evidence>
<sequence length="144" mass="15387">MVSVQRHVAQLRGSLAAGEREVLWIRAERHPQGEVGALLLTDARLRFAGMAFVRQEQVAWPLAALTAVELSGGKPATLRFTALGAPERFTGREADLRRLAEALGDRPAAQPGGLVVELERLAALQDAGVLTAEEFAAAKARLLG</sequence>
<dbReference type="InterPro" id="IPR018649">
    <property type="entry name" value="SHOCT"/>
</dbReference>
<organism evidence="2 3">
    <name type="scientific">Amnibacterium endophyticum</name>
    <dbReference type="NCBI Taxonomy" id="2109337"/>
    <lineage>
        <taxon>Bacteria</taxon>
        <taxon>Bacillati</taxon>
        <taxon>Actinomycetota</taxon>
        <taxon>Actinomycetes</taxon>
        <taxon>Micrococcales</taxon>
        <taxon>Microbacteriaceae</taxon>
        <taxon>Amnibacterium</taxon>
    </lineage>
</organism>
<dbReference type="Proteomes" id="UP001597347">
    <property type="component" value="Unassembled WGS sequence"/>
</dbReference>
<keyword evidence="3" id="KW-1185">Reference proteome</keyword>
<evidence type="ECO:0000259" key="1">
    <source>
        <dbReference type="Pfam" id="PF09851"/>
    </source>
</evidence>
<gene>
    <name evidence="2" type="ORF">ACFSBI_01000</name>
</gene>
<evidence type="ECO:0000313" key="2">
    <source>
        <dbReference type="EMBL" id="MFD1720113.1"/>
    </source>
</evidence>
<comment type="caution">
    <text evidence="2">The sequence shown here is derived from an EMBL/GenBank/DDBJ whole genome shotgun (WGS) entry which is preliminary data.</text>
</comment>
<proteinExistence type="predicted"/>
<name>A0ABW4L9J2_9MICO</name>
<dbReference type="Pfam" id="PF09851">
    <property type="entry name" value="SHOCT"/>
    <property type="match status" value="1"/>
</dbReference>
<dbReference type="EMBL" id="JBHUEA010000001">
    <property type="protein sequence ID" value="MFD1720113.1"/>
    <property type="molecule type" value="Genomic_DNA"/>
</dbReference>
<dbReference type="RefSeq" id="WP_377931320.1">
    <property type="nucleotide sequence ID" value="NZ_JBHUEA010000001.1"/>
</dbReference>
<protein>
    <submittedName>
        <fullName evidence="2">SHOCT domain-containing protein</fullName>
    </submittedName>
</protein>
<accession>A0ABW4L9J2</accession>
<feature type="domain" description="SHOCT" evidence="1">
    <location>
        <begin position="117"/>
        <end position="143"/>
    </location>
</feature>
<reference evidence="3" key="1">
    <citation type="journal article" date="2019" name="Int. J. Syst. Evol. Microbiol.">
        <title>The Global Catalogue of Microorganisms (GCM) 10K type strain sequencing project: providing services to taxonomists for standard genome sequencing and annotation.</title>
        <authorList>
            <consortium name="The Broad Institute Genomics Platform"/>
            <consortium name="The Broad Institute Genome Sequencing Center for Infectious Disease"/>
            <person name="Wu L."/>
            <person name="Ma J."/>
        </authorList>
    </citation>
    <scope>NUCLEOTIDE SEQUENCE [LARGE SCALE GENOMIC DNA]</scope>
    <source>
        <strain evidence="3">CGMCC 1.12471</strain>
    </source>
</reference>